<dbReference type="GO" id="GO:0003678">
    <property type="term" value="F:DNA helicase activity"/>
    <property type="evidence" value="ECO:0007669"/>
    <property type="project" value="UniProtKB-ARBA"/>
</dbReference>
<keyword evidence="2" id="KW-0547">Nucleotide-binding</keyword>
<dbReference type="NCBIfam" id="TIGR02768">
    <property type="entry name" value="TraA_Ti"/>
    <property type="match status" value="1"/>
</dbReference>
<proteinExistence type="inferred from homology"/>
<dbReference type="InterPro" id="IPR050534">
    <property type="entry name" value="Coronavir_polyprotein_1ab"/>
</dbReference>
<evidence type="ECO:0000256" key="2">
    <source>
        <dbReference type="ARBA" id="ARBA00022741"/>
    </source>
</evidence>
<protein>
    <submittedName>
        <fullName evidence="8">Ti-type conjugative transfer relaxase TraA</fullName>
    </submittedName>
</protein>
<feature type="domain" description="MobA/MobL protein" evidence="6">
    <location>
        <begin position="17"/>
        <end position="243"/>
    </location>
</feature>
<dbReference type="RefSeq" id="WP_184702039.1">
    <property type="nucleotide sequence ID" value="NZ_BAABEG010000004.1"/>
</dbReference>
<organism evidence="8 9">
    <name type="scientific">Aminobacter aganoensis</name>
    <dbReference type="NCBI Taxonomy" id="83264"/>
    <lineage>
        <taxon>Bacteria</taxon>
        <taxon>Pseudomonadati</taxon>
        <taxon>Pseudomonadota</taxon>
        <taxon>Alphaproteobacteria</taxon>
        <taxon>Hyphomicrobiales</taxon>
        <taxon>Phyllobacteriaceae</taxon>
        <taxon>Aminobacter</taxon>
    </lineage>
</organism>
<evidence type="ECO:0000313" key="9">
    <source>
        <dbReference type="Proteomes" id="UP000536262"/>
    </source>
</evidence>
<gene>
    <name evidence="8" type="ORF">GGR00_005125</name>
</gene>
<dbReference type="CDD" id="cd18809">
    <property type="entry name" value="SF1_C_RecD"/>
    <property type="match status" value="1"/>
</dbReference>
<feature type="domain" description="(+)RNA virus helicase C-terminal" evidence="5">
    <location>
        <begin position="688"/>
        <end position="736"/>
    </location>
</feature>
<evidence type="ECO:0000256" key="4">
    <source>
        <dbReference type="ARBA" id="ARBA00022971"/>
    </source>
</evidence>
<dbReference type="Gene3D" id="3.30.930.30">
    <property type="match status" value="1"/>
</dbReference>
<dbReference type="EMBL" id="JACHOU010000022">
    <property type="protein sequence ID" value="MBB6357304.1"/>
    <property type="molecule type" value="Genomic_DNA"/>
</dbReference>
<keyword evidence="3" id="KW-0067">ATP-binding</keyword>
<accession>A0A7X0FDE1</accession>
<dbReference type="InterPro" id="IPR027351">
    <property type="entry name" value="(+)RNA_virus_helicase_core_dom"/>
</dbReference>
<comment type="similarity">
    <text evidence="1">Belongs to the MobA/MobL family.</text>
</comment>
<dbReference type="PANTHER" id="PTHR43788:SF6">
    <property type="entry name" value="DNA HELICASE B"/>
    <property type="match status" value="1"/>
</dbReference>
<dbReference type="InterPro" id="IPR014136">
    <property type="entry name" value="TraA_Ti"/>
</dbReference>
<dbReference type="NCBIfam" id="NF010402">
    <property type="entry name" value="PRK13826.1"/>
    <property type="match status" value="1"/>
</dbReference>
<dbReference type="AlphaFoldDB" id="A0A7X0FDE1"/>
<dbReference type="Pfam" id="PF01443">
    <property type="entry name" value="Viral_helicase1"/>
    <property type="match status" value="1"/>
</dbReference>
<keyword evidence="4" id="KW-0184">Conjugation</keyword>
<evidence type="ECO:0000256" key="3">
    <source>
        <dbReference type="ARBA" id="ARBA00022840"/>
    </source>
</evidence>
<dbReference type="Proteomes" id="UP000536262">
    <property type="component" value="Unassembled WGS sequence"/>
</dbReference>
<dbReference type="Gene3D" id="2.30.30.940">
    <property type="match status" value="1"/>
</dbReference>
<evidence type="ECO:0000313" key="8">
    <source>
        <dbReference type="EMBL" id="MBB6357304.1"/>
    </source>
</evidence>
<dbReference type="Pfam" id="PF13604">
    <property type="entry name" value="AAA_30"/>
    <property type="match status" value="1"/>
</dbReference>
<dbReference type="InterPro" id="IPR005053">
    <property type="entry name" value="MobA_MobL"/>
</dbReference>
<dbReference type="Pfam" id="PF03389">
    <property type="entry name" value="MobA_MobL"/>
    <property type="match status" value="1"/>
</dbReference>
<dbReference type="CDD" id="cd17933">
    <property type="entry name" value="DEXSc_RecD-like"/>
    <property type="match status" value="1"/>
</dbReference>
<evidence type="ECO:0000256" key="1">
    <source>
        <dbReference type="ARBA" id="ARBA00010873"/>
    </source>
</evidence>
<feature type="domain" description="Bartonella effector protein BID" evidence="7">
    <location>
        <begin position="855"/>
        <end position="950"/>
    </location>
</feature>
<dbReference type="Gene3D" id="3.40.50.300">
    <property type="entry name" value="P-loop containing nucleotide triphosphate hydrolases"/>
    <property type="match status" value="2"/>
</dbReference>
<keyword evidence="9" id="KW-1185">Reference proteome</keyword>
<name>A0A7X0FDE1_9HYPH</name>
<dbReference type="PANTHER" id="PTHR43788">
    <property type="entry name" value="DNA2/NAM7 HELICASE FAMILY MEMBER"/>
    <property type="match status" value="1"/>
</dbReference>
<evidence type="ECO:0000259" key="6">
    <source>
        <dbReference type="Pfam" id="PF03389"/>
    </source>
</evidence>
<evidence type="ECO:0000259" key="7">
    <source>
        <dbReference type="Pfam" id="PF17841"/>
    </source>
</evidence>
<dbReference type="GO" id="GO:0005524">
    <property type="term" value="F:ATP binding"/>
    <property type="evidence" value="ECO:0007669"/>
    <property type="project" value="UniProtKB-KW"/>
</dbReference>
<dbReference type="InterPro" id="IPR041533">
    <property type="entry name" value="Bep_BID"/>
</dbReference>
<sequence length="1100" mass="122395">MAIAHFSVSIIGRGTGRSAVLSAAYRHCARMNFEREAKAADYRAKKGLLHEEFVLPPDAPGWARDMVSDSPPSKASEAFWNAVENFEKRNDAQLAKDLTIALPMELSASQNIELVRDFVRQHILSRGMVADWVYHDAPGNPHIHLMMTLRPLAETGFGPKKVAVLSTDGQPLRTPAGKIVYGLWAGDASDFAEFRDGWFNRLNHHLALDGLDLRVDGRSYTKQGIDLLPTSHLGVGAKAVERKASFKGVKPSLERREFLEQQRSENRRRVLRRPETVVDLIVSEKSVFDQRDVAKVLHRYIDDPNLFQQMLTRILASPRLLQLQGETIAIGSGERLPARYTTRELIRLEAEMVSRANWLSRQAGRSVREVVLERAYLRHPKLSDEQRCALEHVTGSSRIAAVVGLAGAGKTTMMRAARESWEAAGYHVVGAALAGKAAEGLEKEAGIPSRTLASWQLLWKRGADRLDQRTVFVLDEAGMVGSKEMASVVASAIETGAKLVLVGDPGQLQPIGAGAAFRAIVGRIGYVELETIYRQREGWMREASLSLARGKVEEAIASYRSHGAVLGSELKEQAIGSLIADWSREYDSRKSTLILAHLRRDVRVLNELAREKLVKRGLVGAGHDFNTSTGLRNFDIGDQIVFLRNDSALGVKNGMLGRVVEAAPGKIVAAVGESESARRIAAEHLSYRDVDHGYAMTVHKSQGATVDRVKVLASLSLDRHLTYVAMTRHREDMKLYYSRRSFALQGGLSKVLARQNAKETTLDYEGRGRYRHALSFAQNRGLDIVIAARTILRCNLDWALRQRQRLAELGTALRRTGARLGLMPAMTHQASPKDQPMVPGVKLHVVTLDDAVEQKLLHDQVLARGWQEITRRLSYVFVDAEAALHAMQFKEVVAGTAKRIPMLDRLVVNPASIGPLKGKTGVLSSKSSRMERQLALANVEPLKRDIDRYLDMRGLAVVQARTDEEVRRQQMSVDIPALSEGAVNALFRAQEAIGRNDLSTARDCAMGDPAISLEIERFNRAVSLRFGERTLLTKAALTPEDGQFNQFARELGDKDKQRLREAWPLMRTAQQLAAFERMTAKHNWTEDLVHQHRQSPVVRQ</sequence>
<dbReference type="Pfam" id="PF17841">
    <property type="entry name" value="Bep_C_terminal"/>
    <property type="match status" value="1"/>
</dbReference>
<evidence type="ECO:0000259" key="5">
    <source>
        <dbReference type="Pfam" id="PF01443"/>
    </source>
</evidence>
<dbReference type="SUPFAM" id="SSF52540">
    <property type="entry name" value="P-loop containing nucleoside triphosphate hydrolases"/>
    <property type="match status" value="2"/>
</dbReference>
<comment type="caution">
    <text evidence="8">The sequence shown here is derived from an EMBL/GenBank/DDBJ whole genome shotgun (WGS) entry which is preliminary data.</text>
</comment>
<reference evidence="8 9" key="1">
    <citation type="submission" date="2020-08" db="EMBL/GenBank/DDBJ databases">
        <title>Genomic Encyclopedia of Type Strains, Phase IV (KMG-IV): sequencing the most valuable type-strain genomes for metagenomic binning, comparative biology and taxonomic classification.</title>
        <authorList>
            <person name="Goeker M."/>
        </authorList>
    </citation>
    <scope>NUCLEOTIDE SEQUENCE [LARGE SCALE GENOMIC DNA]</scope>
    <source>
        <strain evidence="8 9">DSM 7051</strain>
    </source>
</reference>
<dbReference type="InterPro" id="IPR027417">
    <property type="entry name" value="P-loop_NTPase"/>
</dbReference>